<name>A0A395IW91_9HELO</name>
<proteinExistence type="predicted"/>
<feature type="compositionally biased region" description="Polar residues" evidence="1">
    <location>
        <begin position="1"/>
        <end position="10"/>
    </location>
</feature>
<gene>
    <name evidence="2" type="ORF">DID88_001596</name>
</gene>
<evidence type="ECO:0000256" key="1">
    <source>
        <dbReference type="SAM" id="MobiDB-lite"/>
    </source>
</evidence>
<protein>
    <submittedName>
        <fullName evidence="2">Uncharacterized protein</fullName>
    </submittedName>
</protein>
<reference evidence="2 3" key="1">
    <citation type="submission" date="2018-06" db="EMBL/GenBank/DDBJ databases">
        <title>Genome Sequence of the Brown Rot Fungal Pathogen Monilinia fructigena.</title>
        <authorList>
            <person name="Landi L."/>
            <person name="De Miccolis Angelini R.M."/>
            <person name="Pollastro S."/>
            <person name="Abate D."/>
            <person name="Faretra F."/>
            <person name="Romanazzi G."/>
        </authorList>
    </citation>
    <scope>NUCLEOTIDE SEQUENCE [LARGE SCALE GENOMIC DNA]</scope>
    <source>
        <strain evidence="2 3">Mfrg269</strain>
    </source>
</reference>
<keyword evidence="3" id="KW-1185">Reference proteome</keyword>
<feature type="region of interest" description="Disordered" evidence="1">
    <location>
        <begin position="1"/>
        <end position="27"/>
    </location>
</feature>
<accession>A0A395IW91</accession>
<sequence>MALQTPQRPTIANADAHTRKRSPPSPLPFQHIGTIQGTVPIPPVVFPAGTPAFQAVITKLKQMEREATLQRIALKGYAKAVEAFARNSPDKQKKFAQEIQKGTLAYLNQYLFGTAVAKQPFKTFYAGALKTPNTLTIDTNPSSKRIAPQKRTTLPKQSRELGTINT</sequence>
<dbReference type="AlphaFoldDB" id="A0A395IW91"/>
<comment type="caution">
    <text evidence="2">The sequence shown here is derived from an EMBL/GenBank/DDBJ whole genome shotgun (WGS) entry which is preliminary data.</text>
</comment>
<evidence type="ECO:0000313" key="3">
    <source>
        <dbReference type="Proteomes" id="UP000249056"/>
    </source>
</evidence>
<dbReference type="EMBL" id="QKRW01000013">
    <property type="protein sequence ID" value="RAL64560.1"/>
    <property type="molecule type" value="Genomic_DNA"/>
</dbReference>
<dbReference type="Proteomes" id="UP000249056">
    <property type="component" value="Unassembled WGS sequence"/>
</dbReference>
<feature type="region of interest" description="Disordered" evidence="1">
    <location>
        <begin position="136"/>
        <end position="166"/>
    </location>
</feature>
<organism evidence="2 3">
    <name type="scientific">Monilinia fructigena</name>
    <dbReference type="NCBI Taxonomy" id="38457"/>
    <lineage>
        <taxon>Eukaryota</taxon>
        <taxon>Fungi</taxon>
        <taxon>Dikarya</taxon>
        <taxon>Ascomycota</taxon>
        <taxon>Pezizomycotina</taxon>
        <taxon>Leotiomycetes</taxon>
        <taxon>Helotiales</taxon>
        <taxon>Sclerotiniaceae</taxon>
        <taxon>Monilinia</taxon>
    </lineage>
</organism>
<evidence type="ECO:0000313" key="2">
    <source>
        <dbReference type="EMBL" id="RAL64560.1"/>
    </source>
</evidence>